<protein>
    <submittedName>
        <fullName evidence="3">NADP-dependent oxidoreductase</fullName>
    </submittedName>
</protein>
<dbReference type="InterPro" id="IPR045010">
    <property type="entry name" value="MDR_fam"/>
</dbReference>
<evidence type="ECO:0000256" key="1">
    <source>
        <dbReference type="ARBA" id="ARBA00023002"/>
    </source>
</evidence>
<dbReference type="AlphaFoldDB" id="A0A5M3WGD3"/>
<dbReference type="GO" id="GO:0016628">
    <property type="term" value="F:oxidoreductase activity, acting on the CH-CH group of donors, NAD or NADP as acceptor"/>
    <property type="evidence" value="ECO:0007669"/>
    <property type="project" value="InterPro"/>
</dbReference>
<feature type="domain" description="Enoyl reductase (ER)" evidence="2">
    <location>
        <begin position="22"/>
        <end position="343"/>
    </location>
</feature>
<dbReference type="SUPFAM" id="SSF51735">
    <property type="entry name" value="NAD(P)-binding Rossmann-fold domains"/>
    <property type="match status" value="1"/>
</dbReference>
<evidence type="ECO:0000313" key="4">
    <source>
        <dbReference type="Proteomes" id="UP000331127"/>
    </source>
</evidence>
<dbReference type="EMBL" id="BLAE01000008">
    <property type="protein sequence ID" value="GES07994.1"/>
    <property type="molecule type" value="Genomic_DNA"/>
</dbReference>
<evidence type="ECO:0000259" key="2">
    <source>
        <dbReference type="SMART" id="SM00829"/>
    </source>
</evidence>
<dbReference type="RefSeq" id="WP_155353645.1">
    <property type="nucleotide sequence ID" value="NZ_BAAAHL010000012.1"/>
</dbReference>
<comment type="caution">
    <text evidence="3">The sequence shown here is derived from an EMBL/GenBank/DDBJ whole genome shotgun (WGS) entry which is preliminary data.</text>
</comment>
<reference evidence="3 4" key="1">
    <citation type="submission" date="2019-10" db="EMBL/GenBank/DDBJ databases">
        <title>Whole genome shotgun sequence of Acrocarpospora macrocephala NBRC 16266.</title>
        <authorList>
            <person name="Ichikawa N."/>
            <person name="Kimura A."/>
            <person name="Kitahashi Y."/>
            <person name="Komaki H."/>
            <person name="Oguchi A."/>
        </authorList>
    </citation>
    <scope>NUCLEOTIDE SEQUENCE [LARGE SCALE GENOMIC DNA]</scope>
    <source>
        <strain evidence="3 4">NBRC 16266</strain>
    </source>
</reference>
<dbReference type="SMART" id="SM00829">
    <property type="entry name" value="PKS_ER"/>
    <property type="match status" value="1"/>
</dbReference>
<dbReference type="InterPro" id="IPR036291">
    <property type="entry name" value="NAD(P)-bd_dom_sf"/>
</dbReference>
<dbReference type="InterPro" id="IPR011032">
    <property type="entry name" value="GroES-like_sf"/>
</dbReference>
<accession>A0A5M3WGD3</accession>
<dbReference type="Pfam" id="PF16884">
    <property type="entry name" value="ADH_N_2"/>
    <property type="match status" value="1"/>
</dbReference>
<dbReference type="InterPro" id="IPR013149">
    <property type="entry name" value="ADH-like_C"/>
</dbReference>
<dbReference type="SUPFAM" id="SSF50129">
    <property type="entry name" value="GroES-like"/>
    <property type="match status" value="1"/>
</dbReference>
<dbReference type="InterPro" id="IPR020843">
    <property type="entry name" value="ER"/>
</dbReference>
<name>A0A5M3WGD3_9ACTN</name>
<dbReference type="PANTHER" id="PTHR43205:SF7">
    <property type="entry name" value="PROSTAGLANDIN REDUCTASE 1"/>
    <property type="match status" value="1"/>
</dbReference>
<keyword evidence="1" id="KW-0560">Oxidoreductase</keyword>
<dbReference type="PANTHER" id="PTHR43205">
    <property type="entry name" value="PROSTAGLANDIN REDUCTASE"/>
    <property type="match status" value="1"/>
</dbReference>
<evidence type="ECO:0000313" key="3">
    <source>
        <dbReference type="EMBL" id="GES07994.1"/>
    </source>
</evidence>
<dbReference type="Proteomes" id="UP000331127">
    <property type="component" value="Unassembled WGS sequence"/>
</dbReference>
<dbReference type="CDD" id="cd05288">
    <property type="entry name" value="PGDH"/>
    <property type="match status" value="1"/>
</dbReference>
<dbReference type="Gene3D" id="3.90.180.10">
    <property type="entry name" value="Medium-chain alcohol dehydrogenases, catalytic domain"/>
    <property type="match status" value="1"/>
</dbReference>
<organism evidence="3 4">
    <name type="scientific">Acrocarpospora macrocephala</name>
    <dbReference type="NCBI Taxonomy" id="150177"/>
    <lineage>
        <taxon>Bacteria</taxon>
        <taxon>Bacillati</taxon>
        <taxon>Actinomycetota</taxon>
        <taxon>Actinomycetes</taxon>
        <taxon>Streptosporangiales</taxon>
        <taxon>Streptosporangiaceae</taxon>
        <taxon>Acrocarpospora</taxon>
    </lineage>
</organism>
<sequence length="345" mass="36880">MNRIPDGRREATEIRLRAYPPDTLREEDFELHRAPAPRSLEAGELLLANSWLSLDASARLRMRESDSPYMPRIPLGAPISGFALGRVLSSRRSGFAEGDLVLHSSGWRTHAVIRADETGWRGPHRIVEEPGMSEAAYLTALGPAGLTAYVGMVKLLDPRPGDVVFVSAAGGGIGSLAVQLAKIAGARVVASAGSAEKRDLVLGLGADVALDRRVPDLSAALKAAAPGGIHGYFDCVGGPELEAAIHNARPGARIVMCGTVSNYDAQSGSLPRNLFDIVAKELSVKGYLTRSYAELLPTVQAEMAKLIRDGRLRDRVTILKGIDSVPRAFVSLFRGVHVGKLLIQL</sequence>
<proteinExistence type="predicted"/>
<dbReference type="OrthoDB" id="9805663at2"/>
<gene>
    <name evidence="3" type="ORF">Amac_015890</name>
</gene>
<dbReference type="Pfam" id="PF00107">
    <property type="entry name" value="ADH_zinc_N"/>
    <property type="match status" value="1"/>
</dbReference>
<dbReference type="Gene3D" id="3.40.50.720">
    <property type="entry name" value="NAD(P)-binding Rossmann-like Domain"/>
    <property type="match status" value="1"/>
</dbReference>
<keyword evidence="4" id="KW-1185">Reference proteome</keyword>
<dbReference type="InterPro" id="IPR041694">
    <property type="entry name" value="ADH_N_2"/>
</dbReference>